<gene>
    <name evidence="8" type="primary">pth</name>
    <name evidence="11" type="ORF">GJQ69_00135</name>
    <name evidence="12" type="ORF">GKP14_04645</name>
</gene>
<dbReference type="SUPFAM" id="SSF53178">
    <property type="entry name" value="Peptidyl-tRNA hydrolase-like"/>
    <property type="match status" value="1"/>
</dbReference>
<name>A0A859DMR6_9FIRM</name>
<dbReference type="EC" id="3.1.1.29" evidence="1 8"/>
<accession>A0A859DMR6</accession>
<dbReference type="NCBIfam" id="TIGR00447">
    <property type="entry name" value="pth"/>
    <property type="match status" value="1"/>
</dbReference>
<dbReference type="Gene3D" id="3.40.50.1470">
    <property type="entry name" value="Peptidyl-tRNA hydrolase"/>
    <property type="match status" value="1"/>
</dbReference>
<reference evidence="12" key="2">
    <citation type="journal article" date="2021" name="Appl. Environ. Microbiol.">
        <title>Adaptability of a Caproate-Producing Bacterium Contributes to Its Dominance in an Anaerobic Fermentation System.</title>
        <authorList>
            <person name="Wang H."/>
            <person name="Gu Y."/>
            <person name="Zhou W."/>
            <person name="Zhao D."/>
            <person name="Qiao Z."/>
            <person name="Zheng J."/>
            <person name="Gao J."/>
            <person name="Chen X."/>
            <person name="Ren C."/>
            <person name="Xu Y."/>
        </authorList>
    </citation>
    <scope>NUCLEOTIDE SEQUENCE</scope>
    <source>
        <strain evidence="12">JNU-WLY1368</strain>
    </source>
</reference>
<proteinExistence type="inferred from homology"/>
<dbReference type="InterPro" id="IPR036416">
    <property type="entry name" value="Pept_tRNA_hydro_sf"/>
</dbReference>
<evidence type="ECO:0000256" key="8">
    <source>
        <dbReference type="HAMAP-Rule" id="MF_00083"/>
    </source>
</evidence>
<keyword evidence="8" id="KW-0963">Cytoplasm</keyword>
<evidence type="ECO:0000256" key="2">
    <source>
        <dbReference type="ARBA" id="ARBA00022555"/>
    </source>
</evidence>
<evidence type="ECO:0000256" key="6">
    <source>
        <dbReference type="ARBA" id="ARBA00048707"/>
    </source>
</evidence>
<dbReference type="KEGG" id="clf:GJQ69_00135"/>
<evidence type="ECO:0000256" key="9">
    <source>
        <dbReference type="RuleBase" id="RU000673"/>
    </source>
</evidence>
<keyword evidence="3 8" id="KW-0378">Hydrolase</keyword>
<dbReference type="InterPro" id="IPR001328">
    <property type="entry name" value="Pept_tRNA_hydro"/>
</dbReference>
<comment type="catalytic activity">
    <reaction evidence="6 8 9">
        <text>an N-acyl-L-alpha-aminoacyl-tRNA + H2O = an N-acyl-L-amino acid + a tRNA + H(+)</text>
        <dbReference type="Rhea" id="RHEA:54448"/>
        <dbReference type="Rhea" id="RHEA-COMP:10123"/>
        <dbReference type="Rhea" id="RHEA-COMP:13883"/>
        <dbReference type="ChEBI" id="CHEBI:15377"/>
        <dbReference type="ChEBI" id="CHEBI:15378"/>
        <dbReference type="ChEBI" id="CHEBI:59874"/>
        <dbReference type="ChEBI" id="CHEBI:78442"/>
        <dbReference type="ChEBI" id="CHEBI:138191"/>
        <dbReference type="EC" id="3.1.1.29"/>
    </reaction>
</comment>
<feature type="binding site" evidence="8">
    <location>
        <position position="125"/>
    </location>
    <ligand>
        <name>tRNA</name>
        <dbReference type="ChEBI" id="CHEBI:17843"/>
    </ligand>
</feature>
<organism evidence="11 13">
    <name type="scientific">Caproicibacterium lactatifermentans</name>
    <dbReference type="NCBI Taxonomy" id="2666138"/>
    <lineage>
        <taxon>Bacteria</taxon>
        <taxon>Bacillati</taxon>
        <taxon>Bacillota</taxon>
        <taxon>Clostridia</taxon>
        <taxon>Eubacteriales</taxon>
        <taxon>Oscillospiraceae</taxon>
        <taxon>Caproicibacterium</taxon>
    </lineage>
</organism>
<dbReference type="GO" id="GO:0072344">
    <property type="term" value="P:rescue of stalled ribosome"/>
    <property type="evidence" value="ECO:0007669"/>
    <property type="project" value="UniProtKB-UniRule"/>
</dbReference>
<evidence type="ECO:0000313" key="12">
    <source>
        <dbReference type="EMBL" id="QKO30368.1"/>
    </source>
</evidence>
<evidence type="ECO:0000256" key="1">
    <source>
        <dbReference type="ARBA" id="ARBA00013260"/>
    </source>
</evidence>
<protein>
    <recommendedName>
        <fullName evidence="7 8">Peptidyl-tRNA hydrolase</fullName>
        <shortName evidence="8">Pth</shortName>
        <ecNumber evidence="1 8">3.1.1.29</ecNumber>
    </recommendedName>
</protein>
<reference evidence="12" key="3">
    <citation type="journal article" date="2022" name="Int. J. Syst. Evol. Microbiol.">
        <title>Caproicibacterium lactatifermentans sp. nov., isolated from pit clay used for the production of Chinese strong aroma-type liquor.</title>
        <authorList>
            <person name="Wang H."/>
            <person name="Gu Y."/>
            <person name="Zhao D."/>
            <person name="Qiao Z."/>
            <person name="Zheng J."/>
            <person name="Gao J."/>
            <person name="Ren C."/>
            <person name="Xu Y."/>
        </authorList>
    </citation>
    <scope>NUCLEOTIDE SEQUENCE</scope>
    <source>
        <strain evidence="12">JNU-WLY1368</strain>
    </source>
</reference>
<dbReference type="FunFam" id="3.40.50.1470:FF:000001">
    <property type="entry name" value="Peptidyl-tRNA hydrolase"/>
    <property type="match status" value="1"/>
</dbReference>
<comment type="function">
    <text evidence="8">Catalyzes the release of premature peptidyl moieties from peptidyl-tRNA molecules trapped in stalled 50S ribosomal subunits, and thus maintains levels of free tRNAs and 50S ribosomes.</text>
</comment>
<evidence type="ECO:0000256" key="5">
    <source>
        <dbReference type="ARBA" id="ARBA00038063"/>
    </source>
</evidence>
<evidence type="ECO:0000313" key="14">
    <source>
        <dbReference type="Proteomes" id="UP000509623"/>
    </source>
</evidence>
<evidence type="ECO:0000256" key="7">
    <source>
        <dbReference type="ARBA" id="ARBA00050038"/>
    </source>
</evidence>
<reference evidence="13 14" key="1">
    <citation type="submission" date="2019-11" db="EMBL/GenBank/DDBJ databases">
        <authorList>
            <person name="Ren C."/>
            <person name="Wang H."/>
            <person name="Xu Y."/>
        </authorList>
    </citation>
    <scope>NUCLEOTIDE SEQUENCE [LARGE SCALE GENOMIC DNA]</scope>
    <source>
        <strain evidence="14">JNU-WLY1368</strain>
        <strain evidence="11 13">LBM 19010</strain>
    </source>
</reference>
<dbReference type="GO" id="GO:0004045">
    <property type="term" value="F:peptidyl-tRNA hydrolase activity"/>
    <property type="evidence" value="ECO:0007669"/>
    <property type="project" value="UniProtKB-UniRule"/>
</dbReference>
<comment type="similarity">
    <text evidence="5 8 10">Belongs to the PTH family.</text>
</comment>
<dbReference type="AlphaFoldDB" id="A0A859DMR6"/>
<dbReference type="EMBL" id="CP046051">
    <property type="protein sequence ID" value="QKN23026.1"/>
    <property type="molecule type" value="Genomic_DNA"/>
</dbReference>
<feature type="active site" description="Proton acceptor" evidence="8">
    <location>
        <position position="32"/>
    </location>
</feature>
<dbReference type="PANTHER" id="PTHR17224:SF1">
    <property type="entry name" value="PEPTIDYL-TRNA HYDROLASE"/>
    <property type="match status" value="1"/>
</dbReference>
<dbReference type="PANTHER" id="PTHR17224">
    <property type="entry name" value="PEPTIDYL-TRNA HYDROLASE"/>
    <property type="match status" value="1"/>
</dbReference>
<evidence type="ECO:0000256" key="10">
    <source>
        <dbReference type="RuleBase" id="RU004320"/>
    </source>
</evidence>
<dbReference type="RefSeq" id="WP_086034839.1">
    <property type="nucleotide sequence ID" value="NZ_CP046051.1"/>
</dbReference>
<feature type="site" description="Stabilizes the basic form of H active site to accept a proton" evidence="8">
    <location>
        <position position="104"/>
    </location>
</feature>
<feature type="site" description="Discriminates between blocked and unblocked aminoacyl-tRNA" evidence="8">
    <location>
        <position position="22"/>
    </location>
</feature>
<keyword evidence="2 8" id="KW-0820">tRNA-binding</keyword>
<dbReference type="GO" id="GO:0000049">
    <property type="term" value="F:tRNA binding"/>
    <property type="evidence" value="ECO:0007669"/>
    <property type="project" value="UniProtKB-UniRule"/>
</dbReference>
<dbReference type="PROSITE" id="PS01195">
    <property type="entry name" value="PEPT_TRNA_HYDROL_1"/>
    <property type="match status" value="1"/>
</dbReference>
<keyword evidence="14" id="KW-1185">Reference proteome</keyword>
<dbReference type="HAMAP" id="MF_00083">
    <property type="entry name" value="Pept_tRNA_hydro_bact"/>
    <property type="match status" value="1"/>
</dbReference>
<feature type="binding site" evidence="8">
    <location>
        <position position="79"/>
    </location>
    <ligand>
        <name>tRNA</name>
        <dbReference type="ChEBI" id="CHEBI:17843"/>
    </ligand>
</feature>
<evidence type="ECO:0000256" key="4">
    <source>
        <dbReference type="ARBA" id="ARBA00022884"/>
    </source>
</evidence>
<dbReference type="InterPro" id="IPR018171">
    <property type="entry name" value="Pept_tRNA_hydro_CS"/>
</dbReference>
<dbReference type="Proteomes" id="UP000509623">
    <property type="component" value="Chromosome"/>
</dbReference>
<sequence length="202" mass="22102">MLFSKNSFSAGPVEWILAGLGNPGSQYEGTRHNTGFMALDTIAKKAGVSIDKLQFQGQCAQAVVGGKKVLLLKPSTYMNLSGQSVTAAMRFYKLPPERTIIFFDDISLPCGRLRLRRKGSDGGHNGMKNIIYLAGSDQFPRVKIGIGAKPTPQWDLADWVLSRFSNEDSQQMQQSFQHAAEAAELLVNGKMVEAMNLYNGKG</sequence>
<dbReference type="Proteomes" id="UP000501316">
    <property type="component" value="Chromosome"/>
</dbReference>
<dbReference type="EMBL" id="CP046161">
    <property type="protein sequence ID" value="QKO30368.1"/>
    <property type="molecule type" value="Genomic_DNA"/>
</dbReference>
<dbReference type="Pfam" id="PF01195">
    <property type="entry name" value="Pept_tRNA_hydro"/>
    <property type="match status" value="1"/>
</dbReference>
<feature type="binding site" evidence="8">
    <location>
        <position position="27"/>
    </location>
    <ligand>
        <name>tRNA</name>
        <dbReference type="ChEBI" id="CHEBI:17843"/>
    </ligand>
</feature>
<dbReference type="PROSITE" id="PS01196">
    <property type="entry name" value="PEPT_TRNA_HYDROL_2"/>
    <property type="match status" value="1"/>
</dbReference>
<evidence type="ECO:0000256" key="3">
    <source>
        <dbReference type="ARBA" id="ARBA00022801"/>
    </source>
</evidence>
<dbReference type="CDD" id="cd00462">
    <property type="entry name" value="PTH"/>
    <property type="match status" value="1"/>
</dbReference>
<evidence type="ECO:0000313" key="11">
    <source>
        <dbReference type="EMBL" id="QKN23026.1"/>
    </source>
</evidence>
<comment type="function">
    <text evidence="8">Hydrolyzes ribosome-free peptidyl-tRNAs (with 1 or more amino acids incorporated), which drop off the ribosome during protein synthesis, or as a result of ribosome stalling.</text>
</comment>
<keyword evidence="4 8" id="KW-0694">RNA-binding</keyword>
<feature type="binding site" evidence="8">
    <location>
        <position position="77"/>
    </location>
    <ligand>
        <name>tRNA</name>
        <dbReference type="ChEBI" id="CHEBI:17843"/>
    </ligand>
</feature>
<comment type="subunit">
    <text evidence="8">Monomer.</text>
</comment>
<dbReference type="GO" id="GO:0006515">
    <property type="term" value="P:protein quality control for misfolded or incompletely synthesized proteins"/>
    <property type="evidence" value="ECO:0007669"/>
    <property type="project" value="UniProtKB-UniRule"/>
</dbReference>
<comment type="subcellular location">
    <subcellularLocation>
        <location evidence="8">Cytoplasm</location>
    </subcellularLocation>
</comment>
<evidence type="ECO:0000313" key="13">
    <source>
        <dbReference type="Proteomes" id="UP000501316"/>
    </source>
</evidence>
<dbReference type="GO" id="GO:0005737">
    <property type="term" value="C:cytoplasm"/>
    <property type="evidence" value="ECO:0007669"/>
    <property type="project" value="UniProtKB-SubCell"/>
</dbReference>